<keyword evidence="1" id="KW-0812">Transmembrane</keyword>
<keyword evidence="3" id="KW-1185">Reference proteome</keyword>
<protein>
    <submittedName>
        <fullName evidence="2">Uncharacterized protein</fullName>
    </submittedName>
</protein>
<dbReference type="EMBL" id="AGCJ01000009">
    <property type="protein sequence ID" value="EHM43344.1"/>
    <property type="molecule type" value="Genomic_DNA"/>
</dbReference>
<reference evidence="2 3" key="1">
    <citation type="submission" date="2011-08" db="EMBL/GenBank/DDBJ databases">
        <authorList>
            <person name="Weinstock G."/>
            <person name="Sodergren E."/>
            <person name="Clifton S."/>
            <person name="Fulton L."/>
            <person name="Fulton B."/>
            <person name="Courtney L."/>
            <person name="Fronick C."/>
            <person name="Harrison M."/>
            <person name="Strong C."/>
            <person name="Farmer C."/>
            <person name="Delahaunty K."/>
            <person name="Markovic C."/>
            <person name="Hall O."/>
            <person name="Minx P."/>
            <person name="Tomlinson C."/>
            <person name="Mitreva M."/>
            <person name="Hou S."/>
            <person name="Chen J."/>
            <person name="Wollam A."/>
            <person name="Pepin K.H."/>
            <person name="Johnson M."/>
            <person name="Bhonagiri V."/>
            <person name="Zhang X."/>
            <person name="Suruliraj S."/>
            <person name="Warren W."/>
            <person name="Chinwalla A."/>
            <person name="Mardis E.R."/>
            <person name="Wilson R.K."/>
        </authorList>
    </citation>
    <scope>NUCLEOTIDE SEQUENCE [LARGE SCALE GENOMIC DNA]</scope>
    <source>
        <strain evidence="2 3">F0357</strain>
    </source>
</reference>
<keyword evidence="1" id="KW-1133">Transmembrane helix</keyword>
<sequence length="39" mass="4647">MQYCIAFCNTYRSYKKYLSAIIDILCILITTFNGSFIWK</sequence>
<evidence type="ECO:0000313" key="3">
    <source>
        <dbReference type="Proteomes" id="UP000005481"/>
    </source>
</evidence>
<gene>
    <name evidence="2" type="ORF">HMPREF0080_00219</name>
</gene>
<dbReference type="AlphaFoldDB" id="G9YF09"/>
<feature type="transmembrane region" description="Helical" evidence="1">
    <location>
        <begin position="17"/>
        <end position="38"/>
    </location>
</feature>
<evidence type="ECO:0000256" key="1">
    <source>
        <dbReference type="SAM" id="Phobius"/>
    </source>
</evidence>
<dbReference type="STRING" id="861450.HMPREF0080_00219"/>
<organism evidence="2 3">
    <name type="scientific">Anaeroglobus geminatus F0357</name>
    <dbReference type="NCBI Taxonomy" id="861450"/>
    <lineage>
        <taxon>Bacteria</taxon>
        <taxon>Bacillati</taxon>
        <taxon>Bacillota</taxon>
        <taxon>Negativicutes</taxon>
        <taxon>Veillonellales</taxon>
        <taxon>Veillonellaceae</taxon>
        <taxon>Anaeroglobus</taxon>
    </lineage>
</organism>
<accession>G9YF09</accession>
<name>G9YF09_9FIRM</name>
<dbReference type="HOGENOM" id="CLU_3303796_0_0_9"/>
<dbReference type="Proteomes" id="UP000005481">
    <property type="component" value="Unassembled WGS sequence"/>
</dbReference>
<keyword evidence="1" id="KW-0472">Membrane</keyword>
<proteinExistence type="predicted"/>
<evidence type="ECO:0000313" key="2">
    <source>
        <dbReference type="EMBL" id="EHM43344.1"/>
    </source>
</evidence>
<comment type="caution">
    <text evidence="2">The sequence shown here is derived from an EMBL/GenBank/DDBJ whole genome shotgun (WGS) entry which is preliminary data.</text>
</comment>